<dbReference type="Gene3D" id="1.25.10.10">
    <property type="entry name" value="Leucine-rich Repeat Variant"/>
    <property type="match status" value="1"/>
</dbReference>
<dbReference type="Proteomes" id="UP000001064">
    <property type="component" value="Unassembled WGS sequence"/>
</dbReference>
<protein>
    <recommendedName>
        <fullName evidence="4">Cell differentiation protein rcd1</fullName>
    </recommendedName>
</protein>
<evidence type="ECO:0000256" key="1">
    <source>
        <dbReference type="ARBA" id="ARBA00006385"/>
    </source>
</evidence>
<name>F0ZIZ4_DICPU</name>
<sequence>EEKETSELILDLLEHQRREDTLAELVSRKDKVDNLSQMIWNSPNVVSVLLQDITALYENISLPNPKLKARASNKICNILIIFQCIASDPEIRSQFIQLKIISYVYPYLLTTSKSKPFEYLRLTSLGVISSAIKQESQEIISYLIDIDISTPCLKIMENGNDLSKTASAFILQKILNWDDGLNYFVQSSERLANLTNVLKNMVEAMIPDHMSSRLLKHIVRCYLRLSECAKIRDHLPSWMPACFSNGKLNEFIQKEGDVIVKRWFTQLMGNL</sequence>
<dbReference type="InterPro" id="IPR007216">
    <property type="entry name" value="CNOT9"/>
</dbReference>
<dbReference type="RefSeq" id="XP_003287384.1">
    <property type="nucleotide sequence ID" value="XM_003287336.1"/>
</dbReference>
<accession>F0ZIZ4</accession>
<gene>
    <name evidence="2" type="ORF">DICPUDRAFT_8408</name>
</gene>
<dbReference type="AlphaFoldDB" id="F0ZIZ4"/>
<dbReference type="eggNOG" id="KOG3036">
    <property type="taxonomic scope" value="Eukaryota"/>
</dbReference>
<organism evidence="2 3">
    <name type="scientific">Dictyostelium purpureum</name>
    <name type="common">Slime mold</name>
    <dbReference type="NCBI Taxonomy" id="5786"/>
    <lineage>
        <taxon>Eukaryota</taxon>
        <taxon>Amoebozoa</taxon>
        <taxon>Evosea</taxon>
        <taxon>Eumycetozoa</taxon>
        <taxon>Dictyostelia</taxon>
        <taxon>Dictyosteliales</taxon>
        <taxon>Dictyosteliaceae</taxon>
        <taxon>Dictyostelium</taxon>
    </lineage>
</organism>
<dbReference type="InParanoid" id="F0ZIZ4"/>
<dbReference type="VEuPathDB" id="AmoebaDB:DICPUDRAFT_8408"/>
<dbReference type="STRING" id="5786.F0ZIZ4"/>
<dbReference type="InterPro" id="IPR016024">
    <property type="entry name" value="ARM-type_fold"/>
</dbReference>
<dbReference type="OMA" id="CIRCIEV"/>
<dbReference type="OrthoDB" id="1183224at2759"/>
<proteinExistence type="inferred from homology"/>
<dbReference type="GO" id="GO:0017148">
    <property type="term" value="P:negative regulation of translation"/>
    <property type="evidence" value="ECO:0000318"/>
    <property type="project" value="GO_Central"/>
</dbReference>
<reference evidence="3" key="1">
    <citation type="journal article" date="2011" name="Genome Biol.">
        <title>Comparative genomics of the social amoebae Dictyostelium discoideum and Dictyostelium purpureum.</title>
        <authorList>
            <consortium name="US DOE Joint Genome Institute (JGI-PGF)"/>
            <person name="Sucgang R."/>
            <person name="Kuo A."/>
            <person name="Tian X."/>
            <person name="Salerno W."/>
            <person name="Parikh A."/>
            <person name="Feasley C.L."/>
            <person name="Dalin E."/>
            <person name="Tu H."/>
            <person name="Huang E."/>
            <person name="Barry K."/>
            <person name="Lindquist E."/>
            <person name="Shapiro H."/>
            <person name="Bruce D."/>
            <person name="Schmutz J."/>
            <person name="Salamov A."/>
            <person name="Fey P."/>
            <person name="Gaudet P."/>
            <person name="Anjard C."/>
            <person name="Babu M.M."/>
            <person name="Basu S."/>
            <person name="Bushmanova Y."/>
            <person name="van der Wel H."/>
            <person name="Katoh-Kurasawa M."/>
            <person name="Dinh C."/>
            <person name="Coutinho P.M."/>
            <person name="Saito T."/>
            <person name="Elias M."/>
            <person name="Schaap P."/>
            <person name="Kay R.R."/>
            <person name="Henrissat B."/>
            <person name="Eichinger L."/>
            <person name="Rivero F."/>
            <person name="Putnam N.H."/>
            <person name="West C.M."/>
            <person name="Loomis W.F."/>
            <person name="Chisholm R.L."/>
            <person name="Shaulsky G."/>
            <person name="Strassmann J.E."/>
            <person name="Queller D.C."/>
            <person name="Kuspa A."/>
            <person name="Grigoriev I.V."/>
        </authorList>
    </citation>
    <scope>NUCLEOTIDE SEQUENCE [LARGE SCALE GENOMIC DNA]</scope>
    <source>
        <strain evidence="3">QSDP1</strain>
    </source>
</reference>
<keyword evidence="3" id="KW-1185">Reference proteome</keyword>
<dbReference type="GeneID" id="10501350"/>
<dbReference type="GO" id="GO:0030015">
    <property type="term" value="C:CCR4-NOT core complex"/>
    <property type="evidence" value="ECO:0000318"/>
    <property type="project" value="GO_Central"/>
</dbReference>
<evidence type="ECO:0008006" key="4">
    <source>
        <dbReference type="Google" id="ProtNLM"/>
    </source>
</evidence>
<dbReference type="GO" id="GO:0006402">
    <property type="term" value="P:mRNA catabolic process"/>
    <property type="evidence" value="ECO:0007669"/>
    <property type="project" value="InterPro"/>
</dbReference>
<dbReference type="SUPFAM" id="SSF48371">
    <property type="entry name" value="ARM repeat"/>
    <property type="match status" value="1"/>
</dbReference>
<comment type="similarity">
    <text evidence="1">Belongs to the CNOT9 family.</text>
</comment>
<dbReference type="InterPro" id="IPR011989">
    <property type="entry name" value="ARM-like"/>
</dbReference>
<dbReference type="PANTHER" id="PTHR12262">
    <property type="entry name" value="CCR4-NOT TRANSCRIPTION COMPLEX SUBUNIT 9"/>
    <property type="match status" value="1"/>
</dbReference>
<dbReference type="GO" id="GO:0000932">
    <property type="term" value="C:P-body"/>
    <property type="evidence" value="ECO:0000318"/>
    <property type="project" value="GO_Central"/>
</dbReference>
<feature type="non-terminal residue" evidence="2">
    <location>
        <position position="1"/>
    </location>
</feature>
<dbReference type="KEGG" id="dpp:DICPUDRAFT_8408"/>
<evidence type="ECO:0000313" key="2">
    <source>
        <dbReference type="EMBL" id="EGC36066.1"/>
    </source>
</evidence>
<dbReference type="Pfam" id="PF04078">
    <property type="entry name" value="Rcd1"/>
    <property type="match status" value="1"/>
</dbReference>
<feature type="non-terminal residue" evidence="2">
    <location>
        <position position="271"/>
    </location>
</feature>
<dbReference type="EMBL" id="GL871038">
    <property type="protein sequence ID" value="EGC36066.1"/>
    <property type="molecule type" value="Genomic_DNA"/>
</dbReference>
<evidence type="ECO:0000313" key="3">
    <source>
        <dbReference type="Proteomes" id="UP000001064"/>
    </source>
</evidence>